<gene>
    <name evidence="1" type="ORF">SPARVUS_LOCUS10166205</name>
</gene>
<dbReference type="EMBL" id="CATNWA010015638">
    <property type="protein sequence ID" value="CAI9585364.1"/>
    <property type="molecule type" value="Genomic_DNA"/>
</dbReference>
<proteinExistence type="predicted"/>
<protein>
    <submittedName>
        <fullName evidence="1">Uncharacterized protein</fullName>
    </submittedName>
</protein>
<accession>A0ABN9EMC7</accession>
<sequence length="121" mass="12705">MISELIISALQCRPAVPLTIASYQCPAVLPGSAATPPVSFAYQCPSVPPIIDHHCCISVQHHQCLLINAHQCCLISATSSVQPISAPQCCLSLPPHQCPSVLKICATSSVPISAAYQCSLI</sequence>
<evidence type="ECO:0000313" key="1">
    <source>
        <dbReference type="EMBL" id="CAI9585364.1"/>
    </source>
</evidence>
<reference evidence="1" key="1">
    <citation type="submission" date="2023-05" db="EMBL/GenBank/DDBJ databases">
        <authorList>
            <person name="Stuckert A."/>
        </authorList>
    </citation>
    <scope>NUCLEOTIDE SEQUENCE</scope>
</reference>
<name>A0ABN9EMC7_9NEOB</name>
<organism evidence="1 2">
    <name type="scientific">Staurois parvus</name>
    <dbReference type="NCBI Taxonomy" id="386267"/>
    <lineage>
        <taxon>Eukaryota</taxon>
        <taxon>Metazoa</taxon>
        <taxon>Chordata</taxon>
        <taxon>Craniata</taxon>
        <taxon>Vertebrata</taxon>
        <taxon>Euteleostomi</taxon>
        <taxon>Amphibia</taxon>
        <taxon>Batrachia</taxon>
        <taxon>Anura</taxon>
        <taxon>Neobatrachia</taxon>
        <taxon>Ranoidea</taxon>
        <taxon>Ranidae</taxon>
        <taxon>Staurois</taxon>
    </lineage>
</organism>
<comment type="caution">
    <text evidence="1">The sequence shown here is derived from an EMBL/GenBank/DDBJ whole genome shotgun (WGS) entry which is preliminary data.</text>
</comment>
<keyword evidence="2" id="KW-1185">Reference proteome</keyword>
<dbReference type="Proteomes" id="UP001162483">
    <property type="component" value="Unassembled WGS sequence"/>
</dbReference>
<evidence type="ECO:0000313" key="2">
    <source>
        <dbReference type="Proteomes" id="UP001162483"/>
    </source>
</evidence>